<reference evidence="1" key="1">
    <citation type="journal article" date="2006" name="Proc. Natl. Acad. Sci. U.S.A.">
        <title>Genome sequence of Synechococcus CC9311: insights into adaptation to a coastal environment.</title>
        <authorList>
            <person name="Palenik B."/>
            <person name="Ren Q."/>
            <person name="Dupont C.L."/>
            <person name="Myers G.S."/>
            <person name="Heidelberg J.F."/>
            <person name="Badger J.H."/>
            <person name="Madupu R."/>
            <person name="Nelson W.C."/>
            <person name="Brinkac L.M."/>
            <person name="Dodson R.J."/>
            <person name="Durkin A.S."/>
            <person name="Daugherty S.C."/>
            <person name="Sullivan S.A."/>
            <person name="Khouri H."/>
            <person name="Mohamoud Y."/>
            <person name="Halpin R."/>
            <person name="Paulsen I.T."/>
        </authorList>
    </citation>
    <scope>NUCLEOTIDE SEQUENCE</scope>
    <source>
        <strain evidence="1">CC9311</strain>
    </source>
</reference>
<feature type="binding site" evidence="5">
    <location>
        <position position="137"/>
    </location>
    <ligand>
        <name>Fe(3+)</name>
        <dbReference type="ChEBI" id="CHEBI:29034"/>
        <label>3</label>
    </ligand>
</feature>
<dbReference type="PDB" id="7PFB">
    <property type="method" value="X-ray"/>
    <property type="resolution" value="1.70 A"/>
    <property type="chains" value="A=1-182"/>
</dbReference>
<reference evidence="2 3" key="2">
    <citation type="journal article" date="2019" name="Proc. Natl. Acad. Sci. U.S.A.">
        <title>Reaction of O&lt;sub&gt;2&lt;/sub&gt; with a diiron protein generates a mixed-valent Fe&lt;sup&gt;2+&lt;/sup&gt;/Fe&lt;sup&gt;3+&lt;/sup&gt; center and peroxide.</title>
        <authorList>
            <person name="Bradley J.M."/>
            <person name="Svistunenko D.A."/>
            <person name="Pullin J."/>
            <person name="Hill N."/>
            <person name="Stuart R.K."/>
            <person name="Palenik B."/>
            <person name="Wilson M.T."/>
            <person name="Hemmings A.M."/>
            <person name="Moore G.R."/>
            <person name="Le Brun N.E."/>
        </authorList>
    </citation>
    <scope>X-RAY CRYSTALLOGRAPHY (1.76 ANGSTROMS) OF 5-182 IN COMPLEX WITH FE(3+)</scope>
</reference>
<accession>Q0I9X8</accession>
<dbReference type="PDB" id="6GKC">
    <property type="method" value="X-ray"/>
    <property type="resolution" value="1.97 A"/>
    <property type="chains" value="A=5-182"/>
</dbReference>
<dbReference type="PDB" id="6GKA">
    <property type="method" value="X-ray"/>
    <property type="resolution" value="1.76 A"/>
    <property type="chains" value="A=5-182"/>
</dbReference>
<feature type="binding site" evidence="4 6">
    <location>
        <position position="66"/>
    </location>
    <ligand>
        <name>Fe(3+)</name>
        <dbReference type="ChEBI" id="CHEBI:29034"/>
        <label>2</label>
    </ligand>
</feature>
<dbReference type="PDB" id="6SOQ">
    <property type="method" value="X-ray"/>
    <property type="resolution" value="1.67 A"/>
    <property type="chains" value="A=1-182"/>
</dbReference>
<dbReference type="PDB" id="7PF9">
    <property type="method" value="X-ray"/>
    <property type="resolution" value="1.55 A"/>
    <property type="chains" value="A=1-182"/>
</dbReference>
<dbReference type="PDB" id="7PFG">
    <property type="method" value="X-ray"/>
    <property type="resolution" value="1.80 A"/>
    <property type="chains" value="A=1-182"/>
</dbReference>
<dbReference type="PDB" id="7PFK">
    <property type="method" value="X-ray"/>
    <property type="resolution" value="1.55 A"/>
    <property type="chains" value="A=1-182"/>
</dbReference>
<evidence type="ECO:0007829" key="9">
    <source>
        <dbReference type="PDB" id="7PF7"/>
    </source>
</evidence>
<dbReference type="PDB" id="5OUW">
    <property type="method" value="X-ray"/>
    <property type="resolution" value="2.05 A"/>
    <property type="chains" value="A=5-181"/>
</dbReference>
<dbReference type="PDB" id="7PF8">
    <property type="method" value="X-ray"/>
    <property type="resolution" value="1.85 A"/>
    <property type="chains" value="A=1-182"/>
</dbReference>
<gene>
    <name evidence="1" type="ordered locus">sync_1539</name>
</gene>
<protein>
    <submittedName>
        <fullName evidence="1">Ferritin</fullName>
    </submittedName>
</protein>
<dbReference type="PDB" id="7PFI">
    <property type="method" value="X-ray"/>
    <property type="resolution" value="1.70 A"/>
    <property type="chains" value="A=1-182"/>
</dbReference>
<dbReference type="PDB" id="6GKB">
    <property type="method" value="X-ray"/>
    <property type="resolution" value="1.90 A"/>
    <property type="chains" value="A=5-182"/>
</dbReference>
<proteinExistence type="evidence at protein level"/>
<evidence type="ECO:0007829" key="4">
    <source>
        <dbReference type="PDB" id="6GKA"/>
    </source>
</evidence>
<organism evidence="1">
    <name type="scientific">Synechococcus sp. (strain CC9311)</name>
    <dbReference type="NCBI Taxonomy" id="64471"/>
    <lineage>
        <taxon>Bacteria</taxon>
        <taxon>Bacillati</taxon>
        <taxon>Cyanobacteriota</taxon>
        <taxon>Cyanophyceae</taxon>
        <taxon>Synechococcales</taxon>
        <taxon>Synechococcaceae</taxon>
        <taxon>Synechococcus</taxon>
    </lineage>
</organism>
<keyword evidence="4 5" id="KW-0479">Metal-binding</keyword>
<dbReference type="PDB" id="6SOP">
    <property type="method" value="X-ray"/>
    <property type="resolution" value="1.93 A"/>
    <property type="chains" value="A=1-182"/>
</dbReference>
<evidence type="ECO:0007829" key="5">
    <source>
        <dbReference type="PDB" id="6GKB"/>
    </source>
</evidence>
<reference evidence="9 10" key="4">
    <citation type="journal article" date="2021" name="Microbiology">
        <title>Key carboxylate residues for iron transit through the prokaryotic ferritin &lt;i&gt;Syn&lt;/i&gt;Ftn.</title>
        <authorList>
            <person name="Bradley J.M."/>
            <person name="Fair J."/>
            <person name="Hemmings A.M."/>
            <person name="Le Brun N.E."/>
        </authorList>
    </citation>
    <scope>X-RAY CRYSTALLOGRAPHY (1.50 ANGSTROMS) OF 1-182 IN COMPLEX WITH FE(3+)</scope>
</reference>
<dbReference type="PDB" id="6SOO">
    <property type="method" value="X-ray"/>
    <property type="resolution" value="1.57 A"/>
    <property type="chains" value="A=1-182"/>
</dbReference>
<dbReference type="PDB" id="7PF7">
    <property type="method" value="X-ray"/>
    <property type="resolution" value="1.70 A"/>
    <property type="chains" value="A=1-182"/>
</dbReference>
<dbReference type="PDB" id="7PFH">
    <property type="method" value="X-ray"/>
    <property type="resolution" value="1.50 A"/>
    <property type="chains" value="A=1-182"/>
</dbReference>
<reference evidence="7 8" key="3">
    <citation type="journal article" date="2020" name="Dalton Trans.">
        <title>Routes of iron entry into, and exit from, the catalytic ferroxidase sites of the prokaryotic ferritin SynFtn.</title>
        <authorList>
            <person name="Bradley J.M."/>
            <person name="Pullin J."/>
            <person name="Moore G.R."/>
            <person name="Svistunenko D.A."/>
            <person name="Hemmings A.M."/>
            <person name="Le Brun N.E."/>
        </authorList>
    </citation>
    <scope>X-RAY CRYSTALLOGRAPHY (1.57 ANGSTROMS) OF 1-182 IN COMPLEX WITH FE(3+)</scope>
</reference>
<feature type="binding site" evidence="4 5">
    <location>
        <position position="69"/>
    </location>
    <ligand>
        <name>Fe(3+)</name>
        <dbReference type="ChEBI" id="CHEBI:29034"/>
        <label>1</label>
    </ligand>
</feature>
<feature type="binding site" evidence="4 5">
    <location>
        <position position="33"/>
    </location>
    <ligand>
        <name>Fe(3+)</name>
        <dbReference type="ChEBI" id="CHEBI:29034"/>
        <label>1</label>
    </ligand>
</feature>
<dbReference type="PDB" id="6SOR">
    <property type="method" value="X-ray"/>
    <property type="resolution" value="1.74 A"/>
    <property type="chains" value="A=1-182"/>
</dbReference>
<name>A0ACD6B8C2_SYNS3</name>
<dbReference type="EMBL" id="CP000435">
    <property type="protein sequence ID" value="ABI45356.1"/>
    <property type="molecule type" value="Genomic_DNA"/>
</dbReference>
<keyword evidence="2 3" id="KW-0002">3D-structure</keyword>
<dbReference type="PDB" id="6SOM">
    <property type="method" value="X-ray"/>
    <property type="resolution" value="2.15 A"/>
    <property type="chains" value="A=1-182"/>
</dbReference>
<sequence length="182" mass="20217">MATDVAQGPNGRALAESMNPDLLSAIQQHISIERYASVTYLAMSIWCAERELAGFYQFFDGEAKDEQSHAVHFTQYLIARSQSNDLQTLDAPRQNWDSLASLMATAFQMEADTTSSIQSVYALAERNSDTRTTVFLDPLIEAQIQSEDQFAYLLGRVKFANGDPTALLVIDNELRAGQTQRG</sequence>
<dbReference type="PDB" id="5OUZ">
    <property type="method" value="X-ray"/>
    <property type="resolution" value="2.08 A"/>
    <property type="chains" value="A=1-182"/>
</dbReference>
<dbReference type="PDB" id="6SON">
    <property type="method" value="X-ray"/>
    <property type="resolution" value="1.60 A"/>
    <property type="chains" value="A=1-182"/>
</dbReference>
<feature type="binding site" evidence="4 6">
    <location>
        <position position="110"/>
    </location>
    <ligand>
        <name>Fe(3+)</name>
        <dbReference type="ChEBI" id="CHEBI:29034"/>
        <label>2</label>
    </ligand>
</feature>
<dbReference type="PDB" id="7PFJ">
    <property type="method" value="X-ray"/>
    <property type="resolution" value="1.65 A"/>
    <property type="chains" value="A=1-182"/>
</dbReference>
<evidence type="ECO:0007829" key="6">
    <source>
        <dbReference type="PDB" id="6GKC"/>
    </source>
</evidence>
<accession>A0ACD6B8C2</accession>
<evidence type="ECO:0007829" key="2">
    <source>
        <dbReference type="PDB" id="5OUW"/>
    </source>
</evidence>
<evidence type="ECO:0007829" key="3">
    <source>
        <dbReference type="PDB" id="5OUZ"/>
    </source>
</evidence>
<evidence type="ECO:0007829" key="10">
    <source>
        <dbReference type="PDB" id="7PF8"/>
    </source>
</evidence>
<evidence type="ECO:0007829" key="7">
    <source>
        <dbReference type="PDB" id="6SOM"/>
    </source>
</evidence>
<feature type="binding site" evidence="4 5">
    <location>
        <position position="66"/>
    </location>
    <ligand>
        <name>Fe(3+)</name>
        <dbReference type="ChEBI" id="CHEBI:29034"/>
        <label>1</label>
    </ligand>
</feature>
<evidence type="ECO:0000313" key="1">
    <source>
        <dbReference type="EMBL" id="ABI45356.1"/>
    </source>
</evidence>
<evidence type="ECO:0007829" key="8">
    <source>
        <dbReference type="PDB" id="6SON"/>
    </source>
</evidence>